<dbReference type="OrthoDB" id="5511471at2"/>
<reference evidence="1 2" key="1">
    <citation type="journal article" date="2017" name="Curr. Microbiol.">
        <title>Mucilaginibacter ginsenosidivorans sp. nov., Isolated from Soil of Ginseng Field.</title>
        <authorList>
            <person name="Kim M.M."/>
            <person name="Siddiqi M.Z."/>
            <person name="Im W.T."/>
        </authorList>
    </citation>
    <scope>NUCLEOTIDE SEQUENCE [LARGE SCALE GENOMIC DNA]</scope>
    <source>
        <strain evidence="1 2">Gsoil 3017</strain>
    </source>
</reference>
<name>A0A5B8UUI1_9SPHI</name>
<dbReference type="KEGG" id="mgin:FRZ54_09335"/>
<protein>
    <recommendedName>
        <fullName evidence="3">DUF4846 domain-containing protein</fullName>
    </recommendedName>
</protein>
<accession>A0A5B8UUI1</accession>
<dbReference type="AlphaFoldDB" id="A0A5B8UUI1"/>
<keyword evidence="2" id="KW-1185">Reference proteome</keyword>
<dbReference type="InterPro" id="IPR032315">
    <property type="entry name" value="DUF4846"/>
</dbReference>
<dbReference type="Proteomes" id="UP000321479">
    <property type="component" value="Chromosome"/>
</dbReference>
<gene>
    <name evidence="1" type="ORF">FRZ54_09335</name>
</gene>
<evidence type="ECO:0000313" key="2">
    <source>
        <dbReference type="Proteomes" id="UP000321479"/>
    </source>
</evidence>
<dbReference type="RefSeq" id="WP_147031354.1">
    <property type="nucleotide sequence ID" value="NZ_CP042436.1"/>
</dbReference>
<sequence length="255" mass="29031">MRTFAAIVIIILFASFLPPDNVVTRFKTVPGFHRAEVKPGSFAAYLQSLPLKPRGAHCLTYNGNVAVTDDNTAAVLDISVGKHDLQQCADAVMRLRGEYLYSKKRYSEISFHFVSGFVCDYTHYANGYRYKDDHWVHLAQKDYSYETFMKYMELVFSYAGTPSLEKELKPVTNPAKLKAGDVFIHGGRPGHCFIVMDVAENDKHEKQFLLAQSFMPAQNIQVLQNAPGSYWFSMDKTPGIWYGELVKPAYLRRFD</sequence>
<dbReference type="EMBL" id="CP042436">
    <property type="protein sequence ID" value="QEC62777.1"/>
    <property type="molecule type" value="Genomic_DNA"/>
</dbReference>
<proteinExistence type="predicted"/>
<organism evidence="1 2">
    <name type="scientific">Mucilaginibacter ginsenosidivorans</name>
    <dbReference type="NCBI Taxonomy" id="398053"/>
    <lineage>
        <taxon>Bacteria</taxon>
        <taxon>Pseudomonadati</taxon>
        <taxon>Bacteroidota</taxon>
        <taxon>Sphingobacteriia</taxon>
        <taxon>Sphingobacteriales</taxon>
        <taxon>Sphingobacteriaceae</taxon>
        <taxon>Mucilaginibacter</taxon>
    </lineage>
</organism>
<evidence type="ECO:0000313" key="1">
    <source>
        <dbReference type="EMBL" id="QEC62777.1"/>
    </source>
</evidence>
<dbReference type="Pfam" id="PF16138">
    <property type="entry name" value="DUF4846"/>
    <property type="match status" value="1"/>
</dbReference>
<evidence type="ECO:0008006" key="3">
    <source>
        <dbReference type="Google" id="ProtNLM"/>
    </source>
</evidence>